<dbReference type="SUPFAM" id="SSF51215">
    <property type="entry name" value="Regulatory protein AraC"/>
    <property type="match status" value="1"/>
</dbReference>
<accession>D4M2B6</accession>
<protein>
    <submittedName>
        <fullName evidence="5">Transcriptional regulator containing an amidase domain and an AraC-type DNA-binding HTH domain</fullName>
    </submittedName>
</protein>
<dbReference type="SMART" id="SM00342">
    <property type="entry name" value="HTH_ARAC"/>
    <property type="match status" value="1"/>
</dbReference>
<sequence>MNHFPQLTPIENKLKQIYQQSLERSLQEPCDREDVMDVLLASYTITNDNNITKSLTTHIDEQTFILENMDISFVRHARYTPAFWHRHDFFEIIFVQNGTCTNYVLGRSIPMRTGDICIMAPDVTHSLSAFHDEDYIINILIRKSTFEQSFFGLLDSDTILSDFFKRTFYQTSEIPYLLFHSENDPVLTDLIERAYAECGQQKRYRKQMVNTLLSLFFINLFRRHEQHIEFSNIHLNSADENLMYILRYMQANFKTVSLKELSNLFNYSERQLQRIIQSATGHTFIENIQNQKMKLASELLIHSTLSVSEISERIGFQSLNNFRKIFFKYFNMTPSEYRRANI</sequence>
<dbReference type="RefSeq" id="WP_015528007.1">
    <property type="nucleotide sequence ID" value="NC_021015.1"/>
</dbReference>
<evidence type="ECO:0000313" key="6">
    <source>
        <dbReference type="Proteomes" id="UP000008956"/>
    </source>
</evidence>
<evidence type="ECO:0000259" key="4">
    <source>
        <dbReference type="PROSITE" id="PS01124"/>
    </source>
</evidence>
<feature type="domain" description="HTH araC/xylS-type" evidence="4">
    <location>
        <begin position="243"/>
        <end position="340"/>
    </location>
</feature>
<dbReference type="KEGG" id="rto:RTO_06420"/>
<dbReference type="Pfam" id="PF12833">
    <property type="entry name" value="HTH_18"/>
    <property type="match status" value="1"/>
</dbReference>
<dbReference type="InterPro" id="IPR003313">
    <property type="entry name" value="AraC-bd"/>
</dbReference>
<keyword evidence="1" id="KW-0805">Transcription regulation</keyword>
<evidence type="ECO:0000256" key="2">
    <source>
        <dbReference type="ARBA" id="ARBA00023125"/>
    </source>
</evidence>
<proteinExistence type="predicted"/>
<dbReference type="GO" id="GO:0003700">
    <property type="term" value="F:DNA-binding transcription factor activity"/>
    <property type="evidence" value="ECO:0007669"/>
    <property type="project" value="InterPro"/>
</dbReference>
<dbReference type="AlphaFoldDB" id="D4M2B6"/>
<dbReference type="InterPro" id="IPR020449">
    <property type="entry name" value="Tscrpt_reg_AraC-type_HTH"/>
</dbReference>
<dbReference type="PRINTS" id="PR00032">
    <property type="entry name" value="HTHARAC"/>
</dbReference>
<dbReference type="InterPro" id="IPR014710">
    <property type="entry name" value="RmlC-like_jellyroll"/>
</dbReference>
<dbReference type="PANTHER" id="PTHR43280:SF2">
    <property type="entry name" value="HTH-TYPE TRANSCRIPTIONAL REGULATOR EXSA"/>
    <property type="match status" value="1"/>
</dbReference>
<organism evidence="5 6">
    <name type="scientific">[Ruminococcus] torques L2-14</name>
    <dbReference type="NCBI Taxonomy" id="657313"/>
    <lineage>
        <taxon>Bacteria</taxon>
        <taxon>Bacillati</taxon>
        <taxon>Bacillota</taxon>
        <taxon>Clostridia</taxon>
        <taxon>Lachnospirales</taxon>
        <taxon>Lachnospiraceae</taxon>
        <taxon>Mediterraneibacter</taxon>
    </lineage>
</organism>
<name>D4M2B6_9FIRM</name>
<dbReference type="Gene3D" id="1.10.10.60">
    <property type="entry name" value="Homeodomain-like"/>
    <property type="match status" value="2"/>
</dbReference>
<evidence type="ECO:0000256" key="1">
    <source>
        <dbReference type="ARBA" id="ARBA00023015"/>
    </source>
</evidence>
<reference evidence="5 6" key="1">
    <citation type="submission" date="2010-03" db="EMBL/GenBank/DDBJ databases">
        <title>The genome sequence of Ruminococcus torques L2-14.</title>
        <authorList>
            <consortium name="metaHIT consortium -- http://www.metahit.eu/"/>
            <person name="Pajon A."/>
            <person name="Turner K."/>
            <person name="Parkhill J."/>
            <person name="Duncan S."/>
            <person name="Flint H."/>
        </authorList>
    </citation>
    <scope>NUCLEOTIDE SEQUENCE [LARGE SCALE GENOMIC DNA]</scope>
    <source>
        <strain evidence="5 6">L2-14</strain>
    </source>
</reference>
<dbReference type="PROSITE" id="PS01124">
    <property type="entry name" value="HTH_ARAC_FAMILY_2"/>
    <property type="match status" value="1"/>
</dbReference>
<gene>
    <name evidence="5" type="ORF">RTO_06420</name>
</gene>
<dbReference type="Proteomes" id="UP000008956">
    <property type="component" value="Chromosome"/>
</dbReference>
<dbReference type="PANTHER" id="PTHR43280">
    <property type="entry name" value="ARAC-FAMILY TRANSCRIPTIONAL REGULATOR"/>
    <property type="match status" value="1"/>
</dbReference>
<dbReference type="InterPro" id="IPR009057">
    <property type="entry name" value="Homeodomain-like_sf"/>
</dbReference>
<dbReference type="InterPro" id="IPR018060">
    <property type="entry name" value="HTH_AraC"/>
</dbReference>
<dbReference type="GO" id="GO:0043565">
    <property type="term" value="F:sequence-specific DNA binding"/>
    <property type="evidence" value="ECO:0007669"/>
    <property type="project" value="InterPro"/>
</dbReference>
<dbReference type="SUPFAM" id="SSF46689">
    <property type="entry name" value="Homeodomain-like"/>
    <property type="match status" value="1"/>
</dbReference>
<reference evidence="5 6" key="2">
    <citation type="submission" date="2010-03" db="EMBL/GenBank/DDBJ databases">
        <authorList>
            <person name="Pajon A."/>
        </authorList>
    </citation>
    <scope>NUCLEOTIDE SEQUENCE [LARGE SCALE GENOMIC DNA]</scope>
    <source>
        <strain evidence="5 6">L2-14</strain>
    </source>
</reference>
<evidence type="ECO:0000256" key="3">
    <source>
        <dbReference type="ARBA" id="ARBA00023163"/>
    </source>
</evidence>
<dbReference type="Gene3D" id="2.60.120.10">
    <property type="entry name" value="Jelly Rolls"/>
    <property type="match status" value="1"/>
</dbReference>
<dbReference type="PATRIC" id="fig|657313.3.peg.322"/>
<evidence type="ECO:0000313" key="5">
    <source>
        <dbReference type="EMBL" id="CBL25378.1"/>
    </source>
</evidence>
<dbReference type="InterPro" id="IPR037923">
    <property type="entry name" value="HTH-like"/>
</dbReference>
<dbReference type="EMBL" id="FP929055">
    <property type="protein sequence ID" value="CBL25378.1"/>
    <property type="molecule type" value="Genomic_DNA"/>
</dbReference>
<keyword evidence="2 5" id="KW-0238">DNA-binding</keyword>
<dbReference type="Pfam" id="PF02311">
    <property type="entry name" value="AraC_binding"/>
    <property type="match status" value="1"/>
</dbReference>
<dbReference type="HOGENOM" id="CLU_000445_88_0_9"/>
<keyword evidence="3" id="KW-0804">Transcription</keyword>